<sequence length="31" mass="3607">MEDFGVIYCSIYRLSPNYSKGTPESLSMYRV</sequence>
<protein>
    <submittedName>
        <fullName evidence="1">Uncharacterized protein</fullName>
    </submittedName>
</protein>
<dbReference type="EMBL" id="GBRH01247061">
    <property type="protein sequence ID" value="JAD50834.1"/>
    <property type="molecule type" value="Transcribed_RNA"/>
</dbReference>
<organism evidence="1">
    <name type="scientific">Arundo donax</name>
    <name type="common">Giant reed</name>
    <name type="synonym">Donax arundinaceus</name>
    <dbReference type="NCBI Taxonomy" id="35708"/>
    <lineage>
        <taxon>Eukaryota</taxon>
        <taxon>Viridiplantae</taxon>
        <taxon>Streptophyta</taxon>
        <taxon>Embryophyta</taxon>
        <taxon>Tracheophyta</taxon>
        <taxon>Spermatophyta</taxon>
        <taxon>Magnoliopsida</taxon>
        <taxon>Liliopsida</taxon>
        <taxon>Poales</taxon>
        <taxon>Poaceae</taxon>
        <taxon>PACMAD clade</taxon>
        <taxon>Arundinoideae</taxon>
        <taxon>Arundineae</taxon>
        <taxon>Arundo</taxon>
    </lineage>
</organism>
<evidence type="ECO:0000313" key="1">
    <source>
        <dbReference type="EMBL" id="JAD50834.1"/>
    </source>
</evidence>
<accession>A0A0A9AGM4</accession>
<proteinExistence type="predicted"/>
<reference evidence="1" key="2">
    <citation type="journal article" date="2015" name="Data Brief">
        <title>Shoot transcriptome of the giant reed, Arundo donax.</title>
        <authorList>
            <person name="Barrero R.A."/>
            <person name="Guerrero F.D."/>
            <person name="Moolhuijzen P."/>
            <person name="Goolsby J.A."/>
            <person name="Tidwell J."/>
            <person name="Bellgard S.E."/>
            <person name="Bellgard M.I."/>
        </authorList>
    </citation>
    <scope>NUCLEOTIDE SEQUENCE</scope>
    <source>
        <tissue evidence="1">Shoot tissue taken approximately 20 cm above the soil surface</tissue>
    </source>
</reference>
<name>A0A0A9AGM4_ARUDO</name>
<dbReference type="AlphaFoldDB" id="A0A0A9AGM4"/>
<reference evidence="1" key="1">
    <citation type="submission" date="2014-09" db="EMBL/GenBank/DDBJ databases">
        <authorList>
            <person name="Magalhaes I.L.F."/>
            <person name="Oliveira U."/>
            <person name="Santos F.R."/>
            <person name="Vidigal T.H.D.A."/>
            <person name="Brescovit A.D."/>
            <person name="Santos A.J."/>
        </authorList>
    </citation>
    <scope>NUCLEOTIDE SEQUENCE</scope>
    <source>
        <tissue evidence="1">Shoot tissue taken approximately 20 cm above the soil surface</tissue>
    </source>
</reference>